<dbReference type="InterPro" id="IPR029063">
    <property type="entry name" value="SAM-dependent_MTases_sf"/>
</dbReference>
<dbReference type="CDD" id="cd02440">
    <property type="entry name" value="AdoMet_MTases"/>
    <property type="match status" value="1"/>
</dbReference>
<dbReference type="GO" id="GO:0003838">
    <property type="term" value="F:sterol 24-C-methyltransferase activity"/>
    <property type="evidence" value="ECO:0007669"/>
    <property type="project" value="TreeGrafter"/>
</dbReference>
<feature type="domain" description="Methyltransferase type 11" evidence="2">
    <location>
        <begin position="136"/>
        <end position="233"/>
    </location>
</feature>
<keyword evidence="1" id="KW-0808">Transferase</keyword>
<protein>
    <recommendedName>
        <fullName evidence="2">Methyltransferase type 11 domain-containing protein</fullName>
    </recommendedName>
</protein>
<evidence type="ECO:0000256" key="1">
    <source>
        <dbReference type="ARBA" id="ARBA00022679"/>
    </source>
</evidence>
<dbReference type="PANTHER" id="PTHR44068:SF4">
    <property type="entry name" value="S-ADENOSYL-METHIONINE-STEROL-C-METHYLTRANSFERAS (AFU_ORTHOLOGUE AFUA_4G09190)"/>
    <property type="match status" value="1"/>
</dbReference>
<dbReference type="InterPro" id="IPR050447">
    <property type="entry name" value="Erg6_SMT_methyltransf"/>
</dbReference>
<gene>
    <name evidence="3" type="ORF">MPOL1434_LOCUS10943</name>
</gene>
<reference evidence="3" key="1">
    <citation type="submission" date="2021-01" db="EMBL/GenBank/DDBJ databases">
        <authorList>
            <person name="Corre E."/>
            <person name="Pelletier E."/>
            <person name="Niang G."/>
            <person name="Scheremetjew M."/>
            <person name="Finn R."/>
            <person name="Kale V."/>
            <person name="Holt S."/>
            <person name="Cochrane G."/>
            <person name="Meng A."/>
            <person name="Brown T."/>
            <person name="Cohen L."/>
        </authorList>
    </citation>
    <scope>NUCLEOTIDE SEQUENCE</scope>
    <source>
        <strain evidence="3">CCMP3303</strain>
    </source>
</reference>
<dbReference type="SUPFAM" id="SSF53335">
    <property type="entry name" value="S-adenosyl-L-methionine-dependent methyltransferases"/>
    <property type="match status" value="1"/>
</dbReference>
<proteinExistence type="predicted"/>
<dbReference type="AlphaFoldDB" id="A0A6U0LNN2"/>
<dbReference type="EMBL" id="HBEJ01018802">
    <property type="protein sequence ID" value="CAD8380271.1"/>
    <property type="molecule type" value="Transcribed_RNA"/>
</dbReference>
<dbReference type="GO" id="GO:0005783">
    <property type="term" value="C:endoplasmic reticulum"/>
    <property type="evidence" value="ECO:0007669"/>
    <property type="project" value="TreeGrafter"/>
</dbReference>
<dbReference type="Gene3D" id="3.40.50.150">
    <property type="entry name" value="Vaccinia Virus protein VP39"/>
    <property type="match status" value="1"/>
</dbReference>
<name>A0A6U0LNN2_9STRA</name>
<sequence length="360" mass="41022">MSLVSKTVNNTLHTVGSSLDYTLSIFGFDTYRLKTRAHAFWSLATMTDKEIDSYIGSYILFDGDWSNENGKNFGHIVDYYHVINHLCALGNVEKMYIPPLRDPKVGLVKNQDLYEEKMMADIKLPPDGSHKDKKVLDIGCGRGRIAMHTARATGAFVEGVNLDPSQIANAQHYSAKIGLGEQTNFQVGNLNNPLPFPDENFDGAYEVQAFTYMKDKVAVFKEIYRVLKPGAKFSYLDWVLLDNYDPKNAVHVDHVKRTMPFIGAVDNPRYQEIEEAMKKAGFKILLSEDASIGGHQGPLINSERNTYWWLRSFAKYLLPRRFILMLRRLREDAESFVEADRLRIATTSYQIVCQKPPFDN</sequence>
<accession>A0A6U0LNN2</accession>
<dbReference type="PANTHER" id="PTHR44068">
    <property type="entry name" value="ZGC:194242"/>
    <property type="match status" value="1"/>
</dbReference>
<dbReference type="Pfam" id="PF08241">
    <property type="entry name" value="Methyltransf_11"/>
    <property type="match status" value="1"/>
</dbReference>
<organism evidence="3">
    <name type="scientific">Minutocellus polymorphus</name>
    <dbReference type="NCBI Taxonomy" id="265543"/>
    <lineage>
        <taxon>Eukaryota</taxon>
        <taxon>Sar</taxon>
        <taxon>Stramenopiles</taxon>
        <taxon>Ochrophyta</taxon>
        <taxon>Bacillariophyta</taxon>
        <taxon>Mediophyceae</taxon>
        <taxon>Cymatosirophycidae</taxon>
        <taxon>Cymatosirales</taxon>
        <taxon>Cymatosiraceae</taxon>
        <taxon>Minutocellus</taxon>
    </lineage>
</organism>
<dbReference type="GO" id="GO:0006696">
    <property type="term" value="P:ergosterol biosynthetic process"/>
    <property type="evidence" value="ECO:0007669"/>
    <property type="project" value="TreeGrafter"/>
</dbReference>
<dbReference type="InterPro" id="IPR013216">
    <property type="entry name" value="Methyltransf_11"/>
</dbReference>
<evidence type="ECO:0000313" key="3">
    <source>
        <dbReference type="EMBL" id="CAD8380271.1"/>
    </source>
</evidence>
<evidence type="ECO:0000259" key="2">
    <source>
        <dbReference type="Pfam" id="PF08241"/>
    </source>
</evidence>